<gene>
    <name evidence="1" type="ORF">CL6EHI_131560</name>
</gene>
<dbReference type="VEuPathDB" id="AmoebaDB:EHI5A_098290"/>
<protein>
    <submittedName>
        <fullName evidence="1">Uncharacterized protein</fullName>
    </submittedName>
</protein>
<dbReference type="VEuPathDB" id="AmoebaDB:EHI_131560"/>
<dbReference type="EMBL" id="BDEQ01000001">
    <property type="protein sequence ID" value="GAT98553.1"/>
    <property type="molecule type" value="Genomic_DNA"/>
</dbReference>
<reference evidence="1 2" key="1">
    <citation type="submission" date="2016-05" db="EMBL/GenBank/DDBJ databases">
        <title>First whole genome sequencing of Entamoeba histolytica HM1:IMSS-clone-6.</title>
        <authorList>
            <person name="Mukherjee Avik.K."/>
            <person name="Izumyama S."/>
            <person name="Nakada-Tsukui K."/>
            <person name="Nozaki T."/>
        </authorList>
    </citation>
    <scope>NUCLEOTIDE SEQUENCE [LARGE SCALE GENOMIC DNA]</scope>
    <source>
        <strain evidence="1 2">HM1:IMSS clone 6</strain>
    </source>
</reference>
<evidence type="ECO:0000313" key="1">
    <source>
        <dbReference type="EMBL" id="GAT98553.1"/>
    </source>
</evidence>
<dbReference type="Proteomes" id="UP000078387">
    <property type="component" value="Unassembled WGS sequence"/>
</dbReference>
<evidence type="ECO:0000313" key="2">
    <source>
        <dbReference type="Proteomes" id="UP000078387"/>
    </source>
</evidence>
<accession>A0A5K1U679</accession>
<proteinExistence type="predicted"/>
<comment type="caution">
    <text evidence="1">The sequence shown here is derived from an EMBL/GenBank/DDBJ whole genome shotgun (WGS) entry which is preliminary data.</text>
</comment>
<sequence length="125" mass="13668">MDANKVFVFDKGELVENDSPSHLIDNENTIFNHLVQQSGCADELKRVAKKKIIMCASGLSSVNSPLQTDLNPELEINLAETSTRATPIQFEVMSDRNASNRHLLSPVVVNSIPDDSSPSESTLSN</sequence>
<dbReference type="AlphaFoldDB" id="A0A5K1U679"/>
<organism evidence="1 2">
    <name type="scientific">Entamoeba histolytica</name>
    <dbReference type="NCBI Taxonomy" id="5759"/>
    <lineage>
        <taxon>Eukaryota</taxon>
        <taxon>Amoebozoa</taxon>
        <taxon>Evosea</taxon>
        <taxon>Archamoebae</taxon>
        <taxon>Mastigamoebida</taxon>
        <taxon>Entamoebidae</taxon>
        <taxon>Entamoeba</taxon>
    </lineage>
</organism>
<name>A0A5K1U679_ENTHI</name>